<evidence type="ECO:0000313" key="3">
    <source>
        <dbReference type="Proteomes" id="UP000193986"/>
    </source>
</evidence>
<protein>
    <submittedName>
        <fullName evidence="2">Uncharacterized protein</fullName>
    </submittedName>
</protein>
<dbReference type="InParanoid" id="A0A1Y2BB48"/>
<feature type="compositionally biased region" description="Polar residues" evidence="1">
    <location>
        <begin position="137"/>
        <end position="147"/>
    </location>
</feature>
<sequence length="394" mass="43943">MSRALSDGQVVEAILYLVDEDPRPNLLFGAPAFSISQIANQLSVPIHSLNPNQLCDVIRPLCDSLFATPRVPCIRTRERGGQIRHWLVFEDFTLDKPSNYPRPQARPAAGMMLGGERRLREDVANFREKRRNRSATIVQDSPSTARFDQWHSTDPKQRDDQALQYRGAVEIEESTFDLVDMYQDGFDEAEGGKIGRGPEGEESGPRVVRFQDEIIEFSRKHPNSMTKEKPSNERPATLWEMGSLIPESTEQQYHTSQPLDITLSIPFDENDESMRSTGMEPTPLKNTVTINQPLSDSRLSPSAALSGISSLSVNENDVIHSQVDATAVVLEGASEERHHQPPTPWVTKTFADLPFGPEIAVGSSIDMISRQWQVLVAQLVVVLGLTYLIQVSGL</sequence>
<organism evidence="2 3">
    <name type="scientific">Naematelia encephala</name>
    <dbReference type="NCBI Taxonomy" id="71784"/>
    <lineage>
        <taxon>Eukaryota</taxon>
        <taxon>Fungi</taxon>
        <taxon>Dikarya</taxon>
        <taxon>Basidiomycota</taxon>
        <taxon>Agaricomycotina</taxon>
        <taxon>Tremellomycetes</taxon>
        <taxon>Tremellales</taxon>
        <taxon>Naemateliaceae</taxon>
        <taxon>Naematelia</taxon>
    </lineage>
</organism>
<evidence type="ECO:0000313" key="2">
    <source>
        <dbReference type="EMBL" id="ORY31760.1"/>
    </source>
</evidence>
<keyword evidence="3" id="KW-1185">Reference proteome</keyword>
<evidence type="ECO:0000256" key="1">
    <source>
        <dbReference type="SAM" id="MobiDB-lite"/>
    </source>
</evidence>
<proteinExistence type="predicted"/>
<gene>
    <name evidence="2" type="ORF">BCR39DRAFT_79135</name>
</gene>
<accession>A0A1Y2BB48</accession>
<dbReference type="OrthoDB" id="10673349at2759"/>
<dbReference type="AlphaFoldDB" id="A0A1Y2BB48"/>
<feature type="region of interest" description="Disordered" evidence="1">
    <location>
        <begin position="137"/>
        <end position="159"/>
    </location>
</feature>
<reference evidence="2 3" key="1">
    <citation type="submission" date="2016-07" db="EMBL/GenBank/DDBJ databases">
        <title>Pervasive Adenine N6-methylation of Active Genes in Fungi.</title>
        <authorList>
            <consortium name="DOE Joint Genome Institute"/>
            <person name="Mondo S.J."/>
            <person name="Dannebaum R.O."/>
            <person name="Kuo R.C."/>
            <person name="Labutti K."/>
            <person name="Haridas S."/>
            <person name="Kuo A."/>
            <person name="Salamov A."/>
            <person name="Ahrendt S.R."/>
            <person name="Lipzen A."/>
            <person name="Sullivan W."/>
            <person name="Andreopoulos W.B."/>
            <person name="Clum A."/>
            <person name="Lindquist E."/>
            <person name="Daum C."/>
            <person name="Ramamoorthy G.K."/>
            <person name="Gryganskyi A."/>
            <person name="Culley D."/>
            <person name="Magnuson J.K."/>
            <person name="James T.Y."/>
            <person name="O'Malley M.A."/>
            <person name="Stajich J.E."/>
            <person name="Spatafora J.W."/>
            <person name="Visel A."/>
            <person name="Grigoriev I.V."/>
        </authorList>
    </citation>
    <scope>NUCLEOTIDE SEQUENCE [LARGE SCALE GENOMIC DNA]</scope>
    <source>
        <strain evidence="2 3">68-887.2</strain>
    </source>
</reference>
<dbReference type="EMBL" id="MCFC01000013">
    <property type="protein sequence ID" value="ORY31760.1"/>
    <property type="molecule type" value="Genomic_DNA"/>
</dbReference>
<feature type="compositionally biased region" description="Basic and acidic residues" evidence="1">
    <location>
        <begin position="148"/>
        <end position="159"/>
    </location>
</feature>
<name>A0A1Y2BB48_9TREE</name>
<dbReference type="STRING" id="71784.A0A1Y2BB48"/>
<dbReference type="Proteomes" id="UP000193986">
    <property type="component" value="Unassembled WGS sequence"/>
</dbReference>
<comment type="caution">
    <text evidence="2">The sequence shown here is derived from an EMBL/GenBank/DDBJ whole genome shotgun (WGS) entry which is preliminary data.</text>
</comment>